<dbReference type="Pfam" id="PF10551">
    <property type="entry name" value="MULE"/>
    <property type="match status" value="1"/>
</dbReference>
<dbReference type="EMBL" id="JBJQND010000001">
    <property type="protein sequence ID" value="KAL3891339.1"/>
    <property type="molecule type" value="Genomic_DNA"/>
</dbReference>
<gene>
    <name evidence="2" type="ORF">ACJMK2_003601</name>
</gene>
<dbReference type="InterPro" id="IPR018289">
    <property type="entry name" value="MULE_transposase_dom"/>
</dbReference>
<proteinExistence type="predicted"/>
<evidence type="ECO:0000313" key="2">
    <source>
        <dbReference type="EMBL" id="KAL3891339.1"/>
    </source>
</evidence>
<name>A0ABD3XYP9_SINWO</name>
<sequence length="111" mass="12452">MDKTYNLGDFHVTPTVFKVLSVKKRPTDVHPIMFGPNCIHTNSSTKAYSAFLHDVADNLTDNQLQLLTIDTDEELAFKIAIKLCFPGSTHVLCTRHLTKTQTVTYSLVSIK</sequence>
<comment type="caution">
    <text evidence="2">The sequence shown here is derived from an EMBL/GenBank/DDBJ whole genome shotgun (WGS) entry which is preliminary data.</text>
</comment>
<feature type="domain" description="MULE transposase" evidence="1">
    <location>
        <begin position="1"/>
        <end position="99"/>
    </location>
</feature>
<keyword evidence="3" id="KW-1185">Reference proteome</keyword>
<reference evidence="2 3" key="1">
    <citation type="submission" date="2024-11" db="EMBL/GenBank/DDBJ databases">
        <title>Chromosome-level genome assembly of the freshwater bivalve Anodonta woodiana.</title>
        <authorList>
            <person name="Chen X."/>
        </authorList>
    </citation>
    <scope>NUCLEOTIDE SEQUENCE [LARGE SCALE GENOMIC DNA]</scope>
    <source>
        <strain evidence="2">MN2024</strain>
        <tissue evidence="2">Gills</tissue>
    </source>
</reference>
<accession>A0ABD3XYP9</accession>
<dbReference type="AlphaFoldDB" id="A0ABD3XYP9"/>
<organism evidence="2 3">
    <name type="scientific">Sinanodonta woodiana</name>
    <name type="common">Chinese pond mussel</name>
    <name type="synonym">Anodonta woodiana</name>
    <dbReference type="NCBI Taxonomy" id="1069815"/>
    <lineage>
        <taxon>Eukaryota</taxon>
        <taxon>Metazoa</taxon>
        <taxon>Spiralia</taxon>
        <taxon>Lophotrochozoa</taxon>
        <taxon>Mollusca</taxon>
        <taxon>Bivalvia</taxon>
        <taxon>Autobranchia</taxon>
        <taxon>Heteroconchia</taxon>
        <taxon>Palaeoheterodonta</taxon>
        <taxon>Unionida</taxon>
        <taxon>Unionoidea</taxon>
        <taxon>Unionidae</taxon>
        <taxon>Unioninae</taxon>
        <taxon>Sinanodonta</taxon>
    </lineage>
</organism>
<protein>
    <recommendedName>
        <fullName evidence="1">MULE transposase domain-containing protein</fullName>
    </recommendedName>
</protein>
<dbReference type="Proteomes" id="UP001634394">
    <property type="component" value="Unassembled WGS sequence"/>
</dbReference>
<evidence type="ECO:0000313" key="3">
    <source>
        <dbReference type="Proteomes" id="UP001634394"/>
    </source>
</evidence>
<evidence type="ECO:0000259" key="1">
    <source>
        <dbReference type="Pfam" id="PF10551"/>
    </source>
</evidence>